<dbReference type="InterPro" id="IPR007922">
    <property type="entry name" value="DciA-like"/>
</dbReference>
<sequence length="174" mass="19082">MLPPRSELPVKTRAPRRAAPVIAKPVMTTLAALARKTGALDPAVIEHWGEIVGPEFEKLCRPVRIRRQKNAETLVIAVSSGAAAMRVQYAEAEILAGAKLHLGRQGIRKIAIEQTGMKSKGPRWKTRHFGEPAQTTVQAPGVPRGQAPAKAERPAETLDEALDRLRLSVNRRQR</sequence>
<evidence type="ECO:0000313" key="3">
    <source>
        <dbReference type="Proteomes" id="UP000264589"/>
    </source>
</evidence>
<evidence type="ECO:0000256" key="1">
    <source>
        <dbReference type="SAM" id="MobiDB-lite"/>
    </source>
</evidence>
<keyword evidence="3" id="KW-1185">Reference proteome</keyword>
<organism evidence="2 3">
    <name type="scientific">Parvularcula marina</name>
    <dbReference type="NCBI Taxonomy" id="2292771"/>
    <lineage>
        <taxon>Bacteria</taxon>
        <taxon>Pseudomonadati</taxon>
        <taxon>Pseudomonadota</taxon>
        <taxon>Alphaproteobacteria</taxon>
        <taxon>Parvularculales</taxon>
        <taxon>Parvularculaceae</taxon>
        <taxon>Parvularcula</taxon>
    </lineage>
</organism>
<dbReference type="AlphaFoldDB" id="A0A371RHE7"/>
<dbReference type="EMBL" id="QUQO01000001">
    <property type="protein sequence ID" value="RFB04874.1"/>
    <property type="molecule type" value="Genomic_DNA"/>
</dbReference>
<dbReference type="Proteomes" id="UP000264589">
    <property type="component" value="Unassembled WGS sequence"/>
</dbReference>
<proteinExistence type="predicted"/>
<reference evidence="2 3" key="1">
    <citation type="submission" date="2018-08" db="EMBL/GenBank/DDBJ databases">
        <title>Parvularcula sp. SM1705, isolated from surface water of the South Sea China.</title>
        <authorList>
            <person name="Sun L."/>
        </authorList>
    </citation>
    <scope>NUCLEOTIDE SEQUENCE [LARGE SCALE GENOMIC DNA]</scope>
    <source>
        <strain evidence="2 3">SM1705</strain>
    </source>
</reference>
<accession>A0A371RHE7</accession>
<feature type="region of interest" description="Disordered" evidence="1">
    <location>
        <begin position="117"/>
        <end position="164"/>
    </location>
</feature>
<protein>
    <submittedName>
        <fullName evidence="2">DUF721 domain-containing protein</fullName>
    </submittedName>
</protein>
<dbReference type="RefSeq" id="WP_116391505.1">
    <property type="nucleotide sequence ID" value="NZ_QUQO01000001.1"/>
</dbReference>
<name>A0A371RHE7_9PROT</name>
<dbReference type="InParanoid" id="A0A371RHE7"/>
<gene>
    <name evidence="2" type="ORF">DX908_06010</name>
</gene>
<comment type="caution">
    <text evidence="2">The sequence shown here is derived from an EMBL/GenBank/DDBJ whole genome shotgun (WGS) entry which is preliminary data.</text>
</comment>
<dbReference type="OrthoDB" id="7160947at2"/>
<evidence type="ECO:0000313" key="2">
    <source>
        <dbReference type="EMBL" id="RFB04874.1"/>
    </source>
</evidence>
<dbReference type="Pfam" id="PF05258">
    <property type="entry name" value="DciA"/>
    <property type="match status" value="1"/>
</dbReference>
<feature type="compositionally biased region" description="Basic and acidic residues" evidence="1">
    <location>
        <begin position="150"/>
        <end position="164"/>
    </location>
</feature>